<comment type="caution">
    <text evidence="1">The sequence shown here is derived from an EMBL/GenBank/DDBJ whole genome shotgun (WGS) entry which is preliminary data.</text>
</comment>
<dbReference type="EC" id="3.2.2.-" evidence="1"/>
<organism evidence="1 2">
    <name type="scientific">Clostridium perfringens</name>
    <dbReference type="NCBI Taxonomy" id="1502"/>
    <lineage>
        <taxon>Bacteria</taxon>
        <taxon>Bacillati</taxon>
        <taxon>Bacillota</taxon>
        <taxon>Clostridia</taxon>
        <taxon>Eubacteriales</taxon>
        <taxon>Clostridiaceae</taxon>
        <taxon>Clostridium</taxon>
    </lineage>
</organism>
<keyword evidence="1" id="KW-0378">Hydrolase</keyword>
<evidence type="ECO:0000313" key="2">
    <source>
        <dbReference type="Proteomes" id="UP001288778"/>
    </source>
</evidence>
<feature type="non-terminal residue" evidence="1">
    <location>
        <position position="1"/>
    </location>
</feature>
<dbReference type="InterPro" id="IPR011034">
    <property type="entry name" value="Formyl_transferase-like_C_sf"/>
</dbReference>
<dbReference type="Proteomes" id="UP001288778">
    <property type="component" value="Unassembled WGS sequence"/>
</dbReference>
<gene>
    <name evidence="1" type="ORF">GNF68_14945</name>
</gene>
<evidence type="ECO:0000313" key="1">
    <source>
        <dbReference type="EMBL" id="MDZ4910309.1"/>
    </source>
</evidence>
<keyword evidence="1" id="KW-0326">Glycosidase</keyword>
<name>A0AAW9HX51_CLOPF</name>
<protein>
    <submittedName>
        <fullName evidence="1">DNA-3-methyladenine glycosylase</fullName>
        <ecNumber evidence="1">3.2.2.-</ecNumber>
    </submittedName>
</protein>
<proteinExistence type="predicted"/>
<accession>A0AAW9HX51</accession>
<dbReference type="AlphaFoldDB" id="A0AAW9HX51"/>
<dbReference type="GO" id="GO:0003905">
    <property type="term" value="F:alkylbase DNA N-glycosylase activity"/>
    <property type="evidence" value="ECO:0007669"/>
    <property type="project" value="InterPro"/>
</dbReference>
<dbReference type="SUPFAM" id="SSF50486">
    <property type="entry name" value="FMT C-terminal domain-like"/>
    <property type="match status" value="1"/>
</dbReference>
<dbReference type="GO" id="GO:0006284">
    <property type="term" value="P:base-excision repair"/>
    <property type="evidence" value="ECO:0007669"/>
    <property type="project" value="InterPro"/>
</dbReference>
<dbReference type="EMBL" id="WNUI01000157">
    <property type="protein sequence ID" value="MDZ4910309.1"/>
    <property type="molecule type" value="Genomic_DNA"/>
</dbReference>
<dbReference type="InterPro" id="IPR036995">
    <property type="entry name" value="MPG_sf"/>
</dbReference>
<dbReference type="GO" id="GO:0003677">
    <property type="term" value="F:DNA binding"/>
    <property type="evidence" value="ECO:0007669"/>
    <property type="project" value="InterPro"/>
</dbReference>
<dbReference type="Gene3D" id="3.10.300.10">
    <property type="entry name" value="Methylpurine-DNA glycosylase (MPG)"/>
    <property type="match status" value="1"/>
</dbReference>
<sequence>LYIEDNIDNDFEVVEDKRINIDYAQEDKDKLWRFYIKNNKNVSVINKQ</sequence>
<reference evidence="1" key="1">
    <citation type="submission" date="2019-11" db="EMBL/GenBank/DDBJ databases">
        <title>Characterization of Clostridium perfringens isolates from swine manure treated agricultural soils.</title>
        <authorList>
            <person name="Wushke S.T."/>
        </authorList>
    </citation>
    <scope>NUCLEOTIDE SEQUENCE</scope>
    <source>
        <strain evidence="1">X94</strain>
    </source>
</reference>